<evidence type="ECO:0000313" key="2">
    <source>
        <dbReference type="Proteomes" id="UP000518288"/>
    </source>
</evidence>
<reference evidence="1 2" key="1">
    <citation type="submission" date="2020-07" db="EMBL/GenBank/DDBJ databases">
        <title>Genomic Encyclopedia of Archaeal and Bacterial Type Strains, Phase II (KMG-II): from individual species to whole genera.</title>
        <authorList>
            <person name="Goeker M."/>
        </authorList>
    </citation>
    <scope>NUCLEOTIDE SEQUENCE [LARGE SCALE GENOMIC DNA]</scope>
    <source>
        <strain evidence="1 2">DSM 21226</strain>
    </source>
</reference>
<proteinExistence type="predicted"/>
<dbReference type="EMBL" id="JACCFH010000001">
    <property type="protein sequence ID" value="NYG34553.1"/>
    <property type="molecule type" value="Genomic_DNA"/>
</dbReference>
<comment type="caution">
    <text evidence="1">The sequence shown here is derived from an EMBL/GenBank/DDBJ whole genome shotgun (WGS) entry which is preliminary data.</text>
</comment>
<dbReference type="AlphaFoldDB" id="A0A7Y9R2Y0"/>
<name>A0A7Y9R2Y0_9BURK</name>
<evidence type="ECO:0008006" key="3">
    <source>
        <dbReference type="Google" id="ProtNLM"/>
    </source>
</evidence>
<keyword evidence="2" id="KW-1185">Reference proteome</keyword>
<evidence type="ECO:0000313" key="1">
    <source>
        <dbReference type="EMBL" id="NYG34553.1"/>
    </source>
</evidence>
<organism evidence="1 2">
    <name type="scientific">Sphaerotilus montanus</name>
    <dbReference type="NCBI Taxonomy" id="522889"/>
    <lineage>
        <taxon>Bacteria</taxon>
        <taxon>Pseudomonadati</taxon>
        <taxon>Pseudomonadota</taxon>
        <taxon>Betaproteobacteria</taxon>
        <taxon>Burkholderiales</taxon>
        <taxon>Sphaerotilaceae</taxon>
        <taxon>Sphaerotilus</taxon>
    </lineage>
</organism>
<gene>
    <name evidence="1" type="ORF">BDD16_003539</name>
</gene>
<sequence>MSDPFELVESHLSHRGKVRLHGRDHLRAACPACGGKSTNTLSVRRGDNGTVLLKCFKSGCEVETIAHALGLDLSDLFPERDDARPVSKPRRIGLMLPMQAIELIASEAWLTAVAAENLANGYTLTDVDLARLRDASARIQGVYKELHQ</sequence>
<accession>A0A7Y9R2Y0</accession>
<dbReference type="RefSeq" id="WP_179635175.1">
    <property type="nucleotide sequence ID" value="NZ_JACCFH010000001.1"/>
</dbReference>
<protein>
    <recommendedName>
        <fullName evidence="3">DNA primase</fullName>
    </recommendedName>
</protein>
<dbReference type="Proteomes" id="UP000518288">
    <property type="component" value="Unassembled WGS sequence"/>
</dbReference>